<proteinExistence type="predicted"/>
<evidence type="ECO:0000313" key="2">
    <source>
        <dbReference type="EMBL" id="GFN85390.1"/>
    </source>
</evidence>
<accession>A0AAV3YSL4</accession>
<feature type="region of interest" description="Disordered" evidence="1">
    <location>
        <begin position="131"/>
        <end position="155"/>
    </location>
</feature>
<feature type="region of interest" description="Disordered" evidence="1">
    <location>
        <begin position="200"/>
        <end position="221"/>
    </location>
</feature>
<feature type="compositionally biased region" description="Acidic residues" evidence="1">
    <location>
        <begin position="23"/>
        <end position="32"/>
    </location>
</feature>
<keyword evidence="3" id="KW-1185">Reference proteome</keyword>
<organism evidence="2 3">
    <name type="scientific">Plakobranchus ocellatus</name>
    <dbReference type="NCBI Taxonomy" id="259542"/>
    <lineage>
        <taxon>Eukaryota</taxon>
        <taxon>Metazoa</taxon>
        <taxon>Spiralia</taxon>
        <taxon>Lophotrochozoa</taxon>
        <taxon>Mollusca</taxon>
        <taxon>Gastropoda</taxon>
        <taxon>Heterobranchia</taxon>
        <taxon>Euthyneura</taxon>
        <taxon>Panpulmonata</taxon>
        <taxon>Sacoglossa</taxon>
        <taxon>Placobranchoidea</taxon>
        <taxon>Plakobranchidae</taxon>
        <taxon>Plakobranchus</taxon>
    </lineage>
</organism>
<dbReference type="EMBL" id="BLXT01001405">
    <property type="protein sequence ID" value="GFN85390.1"/>
    <property type="molecule type" value="Genomic_DNA"/>
</dbReference>
<feature type="compositionally biased region" description="Low complexity" evidence="1">
    <location>
        <begin position="357"/>
        <end position="374"/>
    </location>
</feature>
<feature type="region of interest" description="Disordered" evidence="1">
    <location>
        <begin position="348"/>
        <end position="392"/>
    </location>
</feature>
<reference evidence="2 3" key="1">
    <citation type="journal article" date="2021" name="Elife">
        <title>Chloroplast acquisition without the gene transfer in kleptoplastic sea slugs, Plakobranchus ocellatus.</title>
        <authorList>
            <person name="Maeda T."/>
            <person name="Takahashi S."/>
            <person name="Yoshida T."/>
            <person name="Shimamura S."/>
            <person name="Takaki Y."/>
            <person name="Nagai Y."/>
            <person name="Toyoda A."/>
            <person name="Suzuki Y."/>
            <person name="Arimoto A."/>
            <person name="Ishii H."/>
            <person name="Satoh N."/>
            <person name="Nishiyama T."/>
            <person name="Hasebe M."/>
            <person name="Maruyama T."/>
            <person name="Minagawa J."/>
            <person name="Obokata J."/>
            <person name="Shigenobu S."/>
        </authorList>
    </citation>
    <scope>NUCLEOTIDE SEQUENCE [LARGE SCALE GENOMIC DNA]</scope>
</reference>
<feature type="compositionally biased region" description="Polar residues" evidence="1">
    <location>
        <begin position="256"/>
        <end position="279"/>
    </location>
</feature>
<sequence>MADNSHRRASSPLINTCIPPPILEDEEDEEVAESSKTIPPNNLPVPQGAHSASSSQDLYSPQFLCVDESKRPRAHSDPSVTVGGFANYILPEITVTEDDEGNDASLSFANSRGIHHLFLKEPMDSIRKRSNTCPEDLFRPSRKGRPATPPPTDVVPVLAGKRRAHSAGGVRRFSFNIAPPPVALKSPTSVSFAHHKLSKVSEDLGSESPPPSTKRETEGLPIKATSNIQHSVPQRIPDLQAAPILLETLENSKCSGSTAGSLTCTEPSKNYSPHLQGSVKQEHRHDKNINVTDNPLKAEAMSLTQDCMNINGTPTASKCLKENMSSCKATVPRPEKASTVLSTSLGKLSVADKQSHESSSPKASESASGISKSSLPSWRASDKKSNGNLAAF</sequence>
<feature type="region of interest" description="Disordered" evidence="1">
    <location>
        <begin position="1"/>
        <end position="58"/>
    </location>
</feature>
<evidence type="ECO:0000313" key="3">
    <source>
        <dbReference type="Proteomes" id="UP000735302"/>
    </source>
</evidence>
<gene>
    <name evidence="2" type="ORF">PoB_001189600</name>
</gene>
<dbReference type="AlphaFoldDB" id="A0AAV3YSL4"/>
<protein>
    <submittedName>
        <fullName evidence="2">Uncharacterized protein</fullName>
    </submittedName>
</protein>
<evidence type="ECO:0000256" key="1">
    <source>
        <dbReference type="SAM" id="MobiDB-lite"/>
    </source>
</evidence>
<comment type="caution">
    <text evidence="2">The sequence shown here is derived from an EMBL/GenBank/DDBJ whole genome shotgun (WGS) entry which is preliminary data.</text>
</comment>
<feature type="region of interest" description="Disordered" evidence="1">
    <location>
        <begin position="256"/>
        <end position="284"/>
    </location>
</feature>
<dbReference type="Proteomes" id="UP000735302">
    <property type="component" value="Unassembled WGS sequence"/>
</dbReference>
<name>A0AAV3YSL4_9GAST</name>